<feature type="transmembrane region" description="Helical" evidence="2">
    <location>
        <begin position="170"/>
        <end position="188"/>
    </location>
</feature>
<feature type="transmembrane region" description="Helical" evidence="2">
    <location>
        <begin position="119"/>
        <end position="143"/>
    </location>
</feature>
<evidence type="ECO:0000259" key="3">
    <source>
        <dbReference type="Pfam" id="PF20151"/>
    </source>
</evidence>
<evidence type="ECO:0000256" key="2">
    <source>
        <dbReference type="SAM" id="Phobius"/>
    </source>
</evidence>
<keyword evidence="2" id="KW-0472">Membrane</keyword>
<feature type="transmembrane region" description="Helical" evidence="2">
    <location>
        <begin position="239"/>
        <end position="259"/>
    </location>
</feature>
<feature type="transmembrane region" description="Helical" evidence="2">
    <location>
        <begin position="90"/>
        <end position="112"/>
    </location>
</feature>
<dbReference type="AlphaFoldDB" id="A0A165MBM9"/>
<evidence type="ECO:0000313" key="5">
    <source>
        <dbReference type="Proteomes" id="UP000076761"/>
    </source>
</evidence>
<gene>
    <name evidence="4" type="ORF">NEOLEDRAFT_219152</name>
</gene>
<evidence type="ECO:0000313" key="4">
    <source>
        <dbReference type="EMBL" id="KZT18136.1"/>
    </source>
</evidence>
<reference evidence="4 5" key="1">
    <citation type="journal article" date="2016" name="Mol. Biol. Evol.">
        <title>Comparative Genomics of Early-Diverging Mushroom-Forming Fungi Provides Insights into the Origins of Lignocellulose Decay Capabilities.</title>
        <authorList>
            <person name="Nagy L.G."/>
            <person name="Riley R."/>
            <person name="Tritt A."/>
            <person name="Adam C."/>
            <person name="Daum C."/>
            <person name="Floudas D."/>
            <person name="Sun H."/>
            <person name="Yadav J.S."/>
            <person name="Pangilinan J."/>
            <person name="Larsson K.H."/>
            <person name="Matsuura K."/>
            <person name="Barry K."/>
            <person name="Labutti K."/>
            <person name="Kuo R."/>
            <person name="Ohm R.A."/>
            <person name="Bhattacharya S.S."/>
            <person name="Shirouzu T."/>
            <person name="Yoshinaga Y."/>
            <person name="Martin F.M."/>
            <person name="Grigoriev I.V."/>
            <person name="Hibbett D.S."/>
        </authorList>
    </citation>
    <scope>NUCLEOTIDE SEQUENCE [LARGE SCALE GENOMIC DNA]</scope>
    <source>
        <strain evidence="4 5">HHB14362 ss-1</strain>
    </source>
</reference>
<dbReference type="Proteomes" id="UP000076761">
    <property type="component" value="Unassembled WGS sequence"/>
</dbReference>
<sequence length="334" mass="37882">MHSAEIAAQFIRHMHIQVIQYCQISALVLTVYDHASIFDREVELIWTGVVTRQASVHLQPILWRSNDHYNCCSFLLRRRLSKTGKILLDFIAWSGLFIGLSLQTILQLRIYALYNRSKVVTAVMFALYVGEIVALFVILGLSAKLRVVLNELVPGIRFCVMWRTSPSDSVFWVIVTIMDFILFSLAAWQSVQDYYRARGIHGGALLLKILLRDSFLYFLVAVGLYIADSIVFTKHLQNFLIPQIFTVTLVVVMGSRMILNLREAYYHPDADAYSDVDVSTFRAERPSDTSGADNSMASMELHTMTVTSGSCSTTRISQDDMGDDLNIQGERCDR</sequence>
<keyword evidence="5" id="KW-1185">Reference proteome</keyword>
<name>A0A165MBM9_9AGAM</name>
<dbReference type="EMBL" id="KV425706">
    <property type="protein sequence ID" value="KZT18136.1"/>
    <property type="molecule type" value="Genomic_DNA"/>
</dbReference>
<dbReference type="Pfam" id="PF20151">
    <property type="entry name" value="DUF6533"/>
    <property type="match status" value="1"/>
</dbReference>
<keyword evidence="2" id="KW-1133">Transmembrane helix</keyword>
<feature type="domain" description="DUF6533" evidence="3">
    <location>
        <begin position="21"/>
        <end position="47"/>
    </location>
</feature>
<protein>
    <recommendedName>
        <fullName evidence="3">DUF6533 domain-containing protein</fullName>
    </recommendedName>
</protein>
<keyword evidence="2" id="KW-0812">Transmembrane</keyword>
<feature type="transmembrane region" description="Helical" evidence="2">
    <location>
        <begin position="209"/>
        <end position="227"/>
    </location>
</feature>
<proteinExistence type="predicted"/>
<feature type="region of interest" description="Disordered" evidence="1">
    <location>
        <begin position="309"/>
        <end position="334"/>
    </location>
</feature>
<organism evidence="4 5">
    <name type="scientific">Neolentinus lepideus HHB14362 ss-1</name>
    <dbReference type="NCBI Taxonomy" id="1314782"/>
    <lineage>
        <taxon>Eukaryota</taxon>
        <taxon>Fungi</taxon>
        <taxon>Dikarya</taxon>
        <taxon>Basidiomycota</taxon>
        <taxon>Agaricomycotina</taxon>
        <taxon>Agaricomycetes</taxon>
        <taxon>Gloeophyllales</taxon>
        <taxon>Gloeophyllaceae</taxon>
        <taxon>Neolentinus</taxon>
    </lineage>
</organism>
<dbReference type="InParanoid" id="A0A165MBM9"/>
<accession>A0A165MBM9</accession>
<evidence type="ECO:0000256" key="1">
    <source>
        <dbReference type="SAM" id="MobiDB-lite"/>
    </source>
</evidence>
<dbReference type="OrthoDB" id="3349377at2759"/>
<dbReference type="InterPro" id="IPR045340">
    <property type="entry name" value="DUF6533"/>
</dbReference>